<dbReference type="GO" id="GO:0015292">
    <property type="term" value="F:uniporter activity"/>
    <property type="evidence" value="ECO:0007669"/>
    <property type="project" value="TreeGrafter"/>
</dbReference>
<keyword evidence="6" id="KW-0106">Calcium</keyword>
<accession>A0AAD6JZ19</accession>
<dbReference type="GO" id="GO:0005262">
    <property type="term" value="F:calcium channel activity"/>
    <property type="evidence" value="ECO:0007669"/>
    <property type="project" value="TreeGrafter"/>
</dbReference>
<name>A0AAD6JZ19_9ROSI</name>
<organism evidence="12 13">
    <name type="scientific">Salix udensis</name>
    <dbReference type="NCBI Taxonomy" id="889485"/>
    <lineage>
        <taxon>Eukaryota</taxon>
        <taxon>Viridiplantae</taxon>
        <taxon>Streptophyta</taxon>
        <taxon>Embryophyta</taxon>
        <taxon>Tracheophyta</taxon>
        <taxon>Spermatophyta</taxon>
        <taxon>Magnoliopsida</taxon>
        <taxon>eudicotyledons</taxon>
        <taxon>Gunneridae</taxon>
        <taxon>Pentapetalae</taxon>
        <taxon>rosids</taxon>
        <taxon>fabids</taxon>
        <taxon>Malpighiales</taxon>
        <taxon>Salicaceae</taxon>
        <taxon>Saliceae</taxon>
        <taxon>Salix</taxon>
    </lineage>
</organism>
<evidence type="ECO:0000256" key="10">
    <source>
        <dbReference type="SAM" id="Phobius"/>
    </source>
</evidence>
<keyword evidence="9 10" id="KW-0472">Membrane</keyword>
<dbReference type="EMBL" id="JAPFFJ010000013">
    <property type="protein sequence ID" value="KAJ6413092.1"/>
    <property type="molecule type" value="Genomic_DNA"/>
</dbReference>
<evidence type="ECO:0000256" key="9">
    <source>
        <dbReference type="ARBA" id="ARBA00023136"/>
    </source>
</evidence>
<evidence type="ECO:0000256" key="5">
    <source>
        <dbReference type="ARBA" id="ARBA00022692"/>
    </source>
</evidence>
<comment type="similarity">
    <text evidence="2">Belongs to the MCU (TC 1.A.77) family.</text>
</comment>
<dbReference type="GO" id="GO:1990246">
    <property type="term" value="C:uniplex complex"/>
    <property type="evidence" value="ECO:0007669"/>
    <property type="project" value="TreeGrafter"/>
</dbReference>
<dbReference type="GO" id="GO:0036444">
    <property type="term" value="P:calcium import into the mitochondrion"/>
    <property type="evidence" value="ECO:0007669"/>
    <property type="project" value="TreeGrafter"/>
</dbReference>
<keyword evidence="13" id="KW-1185">Reference proteome</keyword>
<comment type="caution">
    <text evidence="12">The sequence shown here is derived from an EMBL/GenBank/DDBJ whole genome shotgun (WGS) entry which is preliminary data.</text>
</comment>
<dbReference type="AlphaFoldDB" id="A0AAD6JZ19"/>
<dbReference type="InterPro" id="IPR039055">
    <property type="entry name" value="MCU_fam"/>
</dbReference>
<proteinExistence type="inferred from homology"/>
<evidence type="ECO:0000259" key="11">
    <source>
        <dbReference type="Pfam" id="PF04678"/>
    </source>
</evidence>
<evidence type="ECO:0000313" key="13">
    <source>
        <dbReference type="Proteomes" id="UP001162972"/>
    </source>
</evidence>
<dbReference type="Proteomes" id="UP001162972">
    <property type="component" value="Chromosome 5"/>
</dbReference>
<dbReference type="PANTHER" id="PTHR13462:SF31">
    <property type="entry name" value="CALCIUM UNIPORTER PROTEIN 1, MITOCHONDRIAL"/>
    <property type="match status" value="1"/>
</dbReference>
<keyword evidence="7 10" id="KW-1133">Transmembrane helix</keyword>
<evidence type="ECO:0000256" key="4">
    <source>
        <dbReference type="ARBA" id="ARBA00022568"/>
    </source>
</evidence>
<evidence type="ECO:0000256" key="6">
    <source>
        <dbReference type="ARBA" id="ARBA00022837"/>
    </source>
</evidence>
<reference evidence="12 13" key="1">
    <citation type="journal article" date="2023" name="Int. J. Mol. Sci.">
        <title>De Novo Assembly and Annotation of 11 Diverse Shrub Willow (Salix) Genomes Reveals Novel Gene Organization in Sex-Linked Regions.</title>
        <authorList>
            <person name="Hyden B."/>
            <person name="Feng K."/>
            <person name="Yates T.B."/>
            <person name="Jawdy S."/>
            <person name="Cereghino C."/>
            <person name="Smart L.B."/>
            <person name="Muchero W."/>
        </authorList>
    </citation>
    <scope>NUCLEOTIDE SEQUENCE [LARGE SCALE GENOMIC DNA]</scope>
    <source>
        <tissue evidence="12">Shoot tip</tissue>
    </source>
</reference>
<feature type="transmembrane region" description="Helical" evidence="10">
    <location>
        <begin position="243"/>
        <end position="263"/>
    </location>
</feature>
<feature type="transmembrane region" description="Helical" evidence="10">
    <location>
        <begin position="269"/>
        <end position="289"/>
    </location>
</feature>
<protein>
    <recommendedName>
        <fullName evidence="11">Calcium uniporter protein C-terminal domain-containing protein</fullName>
    </recommendedName>
</protein>
<keyword evidence="3" id="KW-0813">Transport</keyword>
<evidence type="ECO:0000256" key="7">
    <source>
        <dbReference type="ARBA" id="ARBA00022989"/>
    </source>
</evidence>
<evidence type="ECO:0000256" key="8">
    <source>
        <dbReference type="ARBA" id="ARBA00023065"/>
    </source>
</evidence>
<dbReference type="InterPro" id="IPR006769">
    <property type="entry name" value="MCU_C"/>
</dbReference>
<keyword evidence="8" id="KW-0406">Ion transport</keyword>
<evidence type="ECO:0000256" key="1">
    <source>
        <dbReference type="ARBA" id="ARBA00004141"/>
    </source>
</evidence>
<gene>
    <name evidence="12" type="ORF">OIU84_005995</name>
</gene>
<sequence>MSLNKSIAARLFAFSKISNQYVTNCRIFSSFQTRILQHAGQPLIRPDRPGESGTIRRLFHKPAILSPELRQLPIGEGLIDKIRGFDIMRDRIRLDGLTPPPEVAAEEGLTVEVARKLLNAAQLEGVKLRLREMEKTWISYTEFVGVCCESCSDPENGILVARSLDESGTVVILGNLVLLNPEQENETFVSCQAVADKVLKAIGGLIPFPAASPGDPRRKELQEMEKQKAAIDQKARTLVRRELWGGLVFLVIQTAGFMRLTFWELTWDVMEPVCFYLTSIYFMASYAFFLRTSKEPSFQGFYLSRFTAKQKQLLKLYNFDLKRYSELQKACCPHSSSPEQITSFDQAGKVLF</sequence>
<feature type="domain" description="Calcium uniporter protein C-terminal" evidence="11">
    <location>
        <begin position="155"/>
        <end position="327"/>
    </location>
</feature>
<comment type="subcellular location">
    <subcellularLocation>
        <location evidence="1">Membrane</location>
        <topology evidence="1">Multi-pass membrane protein</topology>
    </subcellularLocation>
</comment>
<dbReference type="GO" id="GO:0051560">
    <property type="term" value="P:mitochondrial calcium ion homeostasis"/>
    <property type="evidence" value="ECO:0007669"/>
    <property type="project" value="InterPro"/>
</dbReference>
<dbReference type="PANTHER" id="PTHR13462">
    <property type="entry name" value="CALCIUM UNIPORTER PROTEIN, MITOCHONDRIAL"/>
    <property type="match status" value="1"/>
</dbReference>
<keyword evidence="5 10" id="KW-0812">Transmembrane</keyword>
<dbReference type="Pfam" id="PF04678">
    <property type="entry name" value="MCU"/>
    <property type="match status" value="1"/>
</dbReference>
<keyword evidence="4" id="KW-0109">Calcium transport</keyword>
<evidence type="ECO:0000313" key="12">
    <source>
        <dbReference type="EMBL" id="KAJ6413092.1"/>
    </source>
</evidence>
<evidence type="ECO:0000256" key="3">
    <source>
        <dbReference type="ARBA" id="ARBA00022448"/>
    </source>
</evidence>
<evidence type="ECO:0000256" key="2">
    <source>
        <dbReference type="ARBA" id="ARBA00005653"/>
    </source>
</evidence>